<dbReference type="GO" id="GO:1902412">
    <property type="term" value="P:regulation of mitotic cytokinesis"/>
    <property type="evidence" value="ECO:0007669"/>
    <property type="project" value="InterPro"/>
</dbReference>
<dbReference type="Proteomes" id="UP000717515">
    <property type="component" value="Unassembled WGS sequence"/>
</dbReference>
<feature type="domain" description="Ricin B lectin" evidence="2">
    <location>
        <begin position="184"/>
        <end position="329"/>
    </location>
</feature>
<evidence type="ECO:0000259" key="2">
    <source>
        <dbReference type="SMART" id="SM00458"/>
    </source>
</evidence>
<organism evidence="3 4">
    <name type="scientific">Mortierella alpina</name>
    <name type="common">Oleaginous fungus</name>
    <name type="synonym">Mortierella renispora</name>
    <dbReference type="NCBI Taxonomy" id="64518"/>
    <lineage>
        <taxon>Eukaryota</taxon>
        <taxon>Fungi</taxon>
        <taxon>Fungi incertae sedis</taxon>
        <taxon>Mucoromycota</taxon>
        <taxon>Mortierellomycotina</taxon>
        <taxon>Mortierellomycetes</taxon>
        <taxon>Mortierellales</taxon>
        <taxon>Mortierellaceae</taxon>
        <taxon>Mortierella</taxon>
    </lineage>
</organism>
<dbReference type="SUPFAM" id="SSF50370">
    <property type="entry name" value="Ricin B-like lectins"/>
    <property type="match status" value="6"/>
</dbReference>
<reference evidence="3" key="1">
    <citation type="submission" date="2021-07" db="EMBL/GenBank/DDBJ databases">
        <title>Draft genome of Mortierella alpina, strain LL118, isolated from an aspen leaf litter sample.</title>
        <authorList>
            <person name="Yang S."/>
            <person name="Vinatzer B.A."/>
        </authorList>
    </citation>
    <scope>NUCLEOTIDE SEQUENCE</scope>
    <source>
        <strain evidence="3">LL118</strain>
    </source>
</reference>
<evidence type="ECO:0000313" key="3">
    <source>
        <dbReference type="EMBL" id="KAG9320569.1"/>
    </source>
</evidence>
<feature type="coiled-coil region" evidence="1">
    <location>
        <begin position="409"/>
        <end position="436"/>
    </location>
</feature>
<dbReference type="InterPro" id="IPR035992">
    <property type="entry name" value="Ricin_B-like_lectins"/>
</dbReference>
<protein>
    <recommendedName>
        <fullName evidence="2">Ricin B lectin domain-containing protein</fullName>
    </recommendedName>
</protein>
<dbReference type="PROSITE" id="PS50231">
    <property type="entry name" value="RICIN_B_LECTIN"/>
    <property type="match status" value="2"/>
</dbReference>
<name>A0A9P7ZYA3_MORAP</name>
<dbReference type="PANTHER" id="PTHR46302:SF3">
    <property type="entry name" value="DOUBLECORTIN DOMAIN-CONTAINING PROTEIN 1"/>
    <property type="match status" value="1"/>
</dbReference>
<evidence type="ECO:0000313" key="4">
    <source>
        <dbReference type="Proteomes" id="UP000717515"/>
    </source>
</evidence>
<dbReference type="PANTHER" id="PTHR46302">
    <property type="entry name" value="DOUBLECORTIN DOMAIN-CONTAINING PROTEIN 1"/>
    <property type="match status" value="1"/>
</dbReference>
<feature type="domain" description="Ricin B lectin" evidence="2">
    <location>
        <begin position="1308"/>
        <end position="1435"/>
    </location>
</feature>
<dbReference type="Gene3D" id="2.80.10.50">
    <property type="match status" value="8"/>
</dbReference>
<feature type="domain" description="Ricin B lectin" evidence="2">
    <location>
        <begin position="926"/>
        <end position="1071"/>
    </location>
</feature>
<keyword evidence="1" id="KW-0175">Coiled coil</keyword>
<feature type="domain" description="Ricin B lectin" evidence="2">
    <location>
        <begin position="736"/>
        <end position="881"/>
    </location>
</feature>
<dbReference type="SMART" id="SM00458">
    <property type="entry name" value="RICIN"/>
    <property type="match status" value="4"/>
</dbReference>
<dbReference type="InterPro" id="IPR000772">
    <property type="entry name" value="Ricin_B_lectin"/>
</dbReference>
<feature type="non-terminal residue" evidence="3">
    <location>
        <position position="1655"/>
    </location>
</feature>
<dbReference type="Pfam" id="PF14200">
    <property type="entry name" value="RicinB_lectin_2"/>
    <property type="match status" value="1"/>
</dbReference>
<dbReference type="InterPro" id="IPR036930">
    <property type="entry name" value="WGR_dom_sf"/>
</dbReference>
<evidence type="ECO:0000256" key="1">
    <source>
        <dbReference type="SAM" id="Coils"/>
    </source>
</evidence>
<comment type="caution">
    <text evidence="3">The sequence shown here is derived from an EMBL/GenBank/DDBJ whole genome shotgun (WGS) entry which is preliminary data.</text>
</comment>
<proteinExistence type="predicted"/>
<dbReference type="SUPFAM" id="SSF142921">
    <property type="entry name" value="WGR domain-like"/>
    <property type="match status" value="1"/>
</dbReference>
<dbReference type="Pfam" id="PF00652">
    <property type="entry name" value="Ricin_B_lectin"/>
    <property type="match status" value="1"/>
</dbReference>
<dbReference type="GO" id="GO:0030496">
    <property type="term" value="C:midbody"/>
    <property type="evidence" value="ECO:0007669"/>
    <property type="project" value="TreeGrafter"/>
</dbReference>
<accession>A0A9P7ZYA3</accession>
<dbReference type="InterPro" id="IPR043188">
    <property type="entry name" value="DCDC1"/>
</dbReference>
<dbReference type="GO" id="GO:0008017">
    <property type="term" value="F:microtubule binding"/>
    <property type="evidence" value="ECO:0007669"/>
    <property type="project" value="InterPro"/>
</dbReference>
<dbReference type="EMBL" id="JAIFTL010000278">
    <property type="protein sequence ID" value="KAG9320569.1"/>
    <property type="molecule type" value="Genomic_DNA"/>
</dbReference>
<dbReference type="CDD" id="cd23454">
    <property type="entry name" value="beta-trefoil_Ricin_GllA-1"/>
    <property type="match status" value="5"/>
</dbReference>
<gene>
    <name evidence="3" type="ORF">KVV02_002822</name>
</gene>
<sequence>MAGSPPSSPGRSSRVLSFPTGHFYIQSGIAGLVLDIESGFLKDPLKAGARVELAHRKSSKSSIDVLPQLEQQLWRAEEGYIVNVRVVRAGSRVIQNVRKTGKDAAGQQWLNDDGVFTLASNPKFVITIDGDATRDGTRITIQEKKAYNEKQKWYYLGGGGSNPVSPSPSRAESISIRPDNFPTSWFYIKSAASGLVVDIEHGYFTDPMKAGARAEMNHQKIDNGDGRHSLLELQLWRYEAGFLINRRTGFVLDIQGGTLKLAARVVQWQRKTGKDARNQHWFYENGFIANVYNSRLVLDIDGDGSKDGAKIAVGERKAVANNDQKWLLEEARFTWLEVPSTSVVEEVVSRELPTSVTTTTITTTSTTTFPTTTVLPTTGWFYIKSQSSGYVIDVEQSLLSDPMAPNVLVNMNAQVMTDAEEQREKLESQLWRYDEGQLINRRSGLVLDCKQGVVRYGARLMQGVPKQGKEAHHQRWETMDGCLVIQGKPTFAIDIEGDGSKLNSRLSLQRPKSQNNLDQQWVFQLASFEFLQHDRIITRTVTEHVSKVVAIKNDDWFFIKSGATGYVMDLEAGWITSPTDPGAYISMKKQRSLDDADKSLLERQLWRYEDGYFINRRTNFVIDIYGRSAIVGVKLIQQHKATTEEDGKHNQLWNVVDGNIQLVYSPKLVITAESNKDGSRVQLVELKSTQANVKTWTLELAQSSWLKHSRIATRSSSYDEGLEEAQIAIHTEFPSEKYFYIKSRASGLVLDVEHGFLRDHTKPGSCVELNKQKLYASAKRHALLELQLWCYKDGYIINRRTGLVLDVYQGSLKPGSRIIQWTQKSESNENQLWAVSDGFIHLKSQPNLVLDVDGDGTRDGARIALNDRKDKKNLDQRWTFEAVQFTWLSIQRSYSTVEDDVELLKEFEANNLARVVEHRHAPVNCWFYLKSGVSDLVLEVEHGRQINHLKAGTHLHLAHQRLKSGKHSHALLELQLWRFDDGYIINRRSGLVLGVDQIEANAQLIQTTKTGADTQRWVIEEGVIRLASRKDFAIFFSYGRQGSRAYIRHVRQGEHVQSWSCAEVHFSWLTLDYTVTETLAEEEKSDVSGESEISYLKKEQVVSRKLEKFSHSAYFFIRTSNGHVVDIDHGFNKNHMKVGAYASIHPQTTAASANQHAMLDIQLWTLKDGYLINKRTGLALTLEGDAKEGARLIQVLPKDAIKWAIEAGFIFPEQHSHLALNIRDGYVVVVERTTAVTWSVYEVTLSWLVWTEITLIEEERYEDFEFYEEFEEVVLRSSATSIEVIEYAETVQHLVAPKESWFYLVAGNRVASITASHILERGADGAHIHLVVQKRFSSAERHSLVELQLWKLEGSYVINRFTGLYLTVDSTGALIMTSKQADASRQQWKFSEDGSFSLISNPSQVVDFVNDKAVLVERSSSKTIWLYDAVRFNWLTTSEVSTSYDVKQIEREVTEYKTVYTRYITYLTKHTVITSTIIRTPQWSIVHHEFGVEEEFVDYESEEEETTDKFVAREQQHITVHDDATNEITTTTTTTNKVLVVNQPAVTKETSWFRRFAAGAGVAVAGALINVNGVWKRTSQVLTTRKAHVDAVCPYAKTSYVYYDNEVYDSVLTEKSTGITYVIQLIYNSETNVYYVYYRWGETDHKLDGPHETIE</sequence>